<keyword evidence="12 15" id="KW-0539">Nucleus</keyword>
<dbReference type="GO" id="GO:0003684">
    <property type="term" value="F:damaged DNA binding"/>
    <property type="evidence" value="ECO:0007669"/>
    <property type="project" value="InterPro"/>
</dbReference>
<evidence type="ECO:0000256" key="1">
    <source>
        <dbReference type="ARBA" id="ARBA00004123"/>
    </source>
</evidence>
<dbReference type="Pfam" id="PF02735">
    <property type="entry name" value="Ku"/>
    <property type="match status" value="1"/>
</dbReference>
<dbReference type="InterPro" id="IPR005161">
    <property type="entry name" value="Ku_N"/>
</dbReference>
<keyword evidence="10 15" id="KW-0233">DNA recombination</keyword>
<dbReference type="Gene3D" id="1.25.40.240">
    <property type="entry name" value="Ku, C-terminal domain"/>
    <property type="match status" value="1"/>
</dbReference>
<dbReference type="SMART" id="SM00559">
    <property type="entry name" value="Ku78"/>
    <property type="match status" value="1"/>
</dbReference>
<dbReference type="RefSeq" id="XP_031394352.1">
    <property type="nucleotide sequence ID" value="XM_031538492.1"/>
</dbReference>
<keyword evidence="4 15" id="KW-0547">Nucleotide-binding</keyword>
<feature type="domain" description="Ku" evidence="17">
    <location>
        <begin position="278"/>
        <end position="419"/>
    </location>
</feature>
<dbReference type="Pfam" id="PF03730">
    <property type="entry name" value="Ku_C"/>
    <property type="match status" value="1"/>
</dbReference>
<dbReference type="Gene3D" id="2.40.290.10">
    <property type="match status" value="1"/>
</dbReference>
<evidence type="ECO:0000256" key="13">
    <source>
        <dbReference type="ARBA" id="ARBA00047995"/>
    </source>
</evidence>
<dbReference type="InterPro" id="IPR016194">
    <property type="entry name" value="SPOC-like_C_dom_sf"/>
</dbReference>
<dbReference type="OrthoDB" id="30826at2759"/>
<keyword evidence="5 15" id="KW-0227">DNA damage</keyword>
<feature type="compositionally biased region" description="Basic and acidic residues" evidence="16">
    <location>
        <begin position="527"/>
        <end position="536"/>
    </location>
</feature>
<dbReference type="SUPFAM" id="SSF101420">
    <property type="entry name" value="C-terminal domain of Ku80"/>
    <property type="match status" value="1"/>
</dbReference>
<dbReference type="GO" id="GO:0003690">
    <property type="term" value="F:double-stranded DNA binding"/>
    <property type="evidence" value="ECO:0007669"/>
    <property type="project" value="TreeGrafter"/>
</dbReference>
<dbReference type="Gene3D" id="3.40.50.410">
    <property type="entry name" value="von Willebrand factor, type A domain"/>
    <property type="match status" value="1"/>
</dbReference>
<evidence type="ECO:0000313" key="19">
    <source>
        <dbReference type="RefSeq" id="XP_031394352.1"/>
    </source>
</evidence>
<evidence type="ECO:0000256" key="12">
    <source>
        <dbReference type="ARBA" id="ARBA00023242"/>
    </source>
</evidence>
<keyword evidence="11 15" id="KW-0234">DNA repair</keyword>
<dbReference type="PANTHER" id="PTHR12604:SF4">
    <property type="entry name" value="X-RAY REPAIR CROSS-COMPLEMENTING PROTEIN 5"/>
    <property type="match status" value="1"/>
</dbReference>
<dbReference type="InterPro" id="IPR014893">
    <property type="entry name" value="Ku_PK_bind"/>
</dbReference>
<dbReference type="FunFam" id="2.40.290.10:FF:000006">
    <property type="entry name" value="ATP-dependent DNA helicase 2 subunit KU80"/>
    <property type="match status" value="1"/>
</dbReference>
<keyword evidence="9 15" id="KW-0238">DNA-binding</keyword>
<evidence type="ECO:0000256" key="3">
    <source>
        <dbReference type="ARBA" id="ARBA00012551"/>
    </source>
</evidence>
<dbReference type="GO" id="GO:0000723">
    <property type="term" value="P:telomere maintenance"/>
    <property type="evidence" value="ECO:0007669"/>
    <property type="project" value="InterPro"/>
</dbReference>
<dbReference type="PIRSF" id="PIRSF016570">
    <property type="entry name" value="Ku80"/>
    <property type="match status" value="1"/>
</dbReference>
<gene>
    <name evidence="19" type="primary">LOC116205820</name>
</gene>
<evidence type="ECO:0000256" key="10">
    <source>
        <dbReference type="ARBA" id="ARBA00023172"/>
    </source>
</evidence>
<comment type="subcellular location">
    <subcellularLocation>
        <location evidence="1 15">Nucleus</location>
    </subcellularLocation>
</comment>
<evidence type="ECO:0000256" key="5">
    <source>
        <dbReference type="ARBA" id="ARBA00022763"/>
    </source>
</evidence>
<evidence type="ECO:0000256" key="16">
    <source>
        <dbReference type="SAM" id="MobiDB-lite"/>
    </source>
</evidence>
<feature type="region of interest" description="Disordered" evidence="16">
    <location>
        <begin position="519"/>
        <end position="549"/>
    </location>
</feature>
<evidence type="ECO:0000256" key="9">
    <source>
        <dbReference type="ARBA" id="ARBA00023125"/>
    </source>
</evidence>
<protein>
    <recommendedName>
        <fullName evidence="14 15">ATP-dependent DNA helicase 2 subunit KU80</fullName>
        <ecNumber evidence="3 15">3.6.4.12</ecNumber>
    </recommendedName>
</protein>
<reference evidence="19" key="2">
    <citation type="submission" date="2025-08" db="UniProtKB">
        <authorList>
            <consortium name="RefSeq"/>
        </authorList>
    </citation>
    <scope>IDENTIFICATION</scope>
    <source>
        <tissue evidence="19">Leaf</tissue>
    </source>
</reference>
<evidence type="ECO:0000256" key="8">
    <source>
        <dbReference type="ARBA" id="ARBA00022840"/>
    </source>
</evidence>
<dbReference type="AlphaFoldDB" id="A0A6P8DB04"/>
<dbReference type="PANTHER" id="PTHR12604">
    <property type="entry name" value="KU AUTOANTIGEN DNA HELICASE"/>
    <property type="match status" value="1"/>
</dbReference>
<sequence>MARNREGLVLLLDVGPSMHHILPDVEKLCSMLVQKKLIYSKSDEVGVILFGTEETENELTKEVGGYEHVVVIQNIKVVDRDAVQTVKKLARGTVSGDFLDAIVVGMDMLIKKYGATNKGKKRMCLITDGLSPIKDPYEGSKEDQVHTIAGQFTKHGLKLECIVFRGNLPPDADEKIMAENDRILNLFPRETRAKIIHVESPTSLLGAIRTRNITPVTIFRGDLEITSELKIKVWVYKKTSEEKFPTLKKYSDKAPQFDKFAKHEVKVDYEYKSYDGSSKVVPPDQRIKGYQYGPHVVPISSDEWDAVKFKPEKGVKLLGFTDASNIMRYHYMKDVNIFIAEPGNMGATVAISALARAMKEMDKVAILRCAWRQGQRNVVIGVLTPNVSDSDIIPDSFYFNVLPFNEDIREFQFPSFGNLPTSLQPNEDQQKAADNFVMMLDLGPSDDHQEILSPDFTPNPVLERFYNCLDLKAQNPDAKVPPLDKTLKKITEPDPELFVRNKSVINAFRRHFEVKPNPKLKKSSRRFVREKPSGSDDEKEYNGISASTAADATDSKTAVKVEKIGNLTPVQDFEAMMSCRDSPEWVNKAIKDMSNKIYDLVEDSLNGDNYPKAMEMLMALRKGCIREQEPKQFNDFMRLLCGFCQKNDLQSFCDMLASEGLTLISKTEAADSDVSDEEARCFLVKKEPKTE</sequence>
<dbReference type="GeneID" id="116205820"/>
<dbReference type="InterPro" id="IPR006164">
    <property type="entry name" value="DNA_bd_Ku70/Ku80"/>
</dbReference>
<evidence type="ECO:0000256" key="15">
    <source>
        <dbReference type="PIRNR" id="PIRNR016570"/>
    </source>
</evidence>
<dbReference type="FunFam" id="1.25.40.240:FF:000001">
    <property type="entry name" value="X-ray repair cross-complementing protein 5"/>
    <property type="match status" value="1"/>
</dbReference>
<dbReference type="InterPro" id="IPR005160">
    <property type="entry name" value="Ku_C"/>
</dbReference>
<dbReference type="Pfam" id="PF03731">
    <property type="entry name" value="Ku_N"/>
    <property type="match status" value="1"/>
</dbReference>
<evidence type="ECO:0000256" key="4">
    <source>
        <dbReference type="ARBA" id="ARBA00022741"/>
    </source>
</evidence>
<keyword evidence="18" id="KW-1185">Reference proteome</keyword>
<dbReference type="Pfam" id="PF08785">
    <property type="entry name" value="Ku_PK_bind"/>
    <property type="match status" value="1"/>
</dbReference>
<dbReference type="GO" id="GO:0003678">
    <property type="term" value="F:DNA helicase activity"/>
    <property type="evidence" value="ECO:0007669"/>
    <property type="project" value="UniProtKB-EC"/>
</dbReference>
<evidence type="ECO:0000313" key="18">
    <source>
        <dbReference type="Proteomes" id="UP000515151"/>
    </source>
</evidence>
<dbReference type="FunFam" id="1.10.1600.10:FF:000002">
    <property type="entry name" value="X-ray repair cross-complementing protein 5"/>
    <property type="match status" value="1"/>
</dbReference>
<keyword evidence="8 15" id="KW-0067">ATP-binding</keyword>
<reference evidence="18" key="1">
    <citation type="journal article" date="2020" name="Plant Biotechnol. J.">
        <title>The pomegranate (Punica granatum L.) draft genome dissects genetic divergence between soft- and hard-seeded cultivars.</title>
        <authorList>
            <person name="Luo X."/>
            <person name="Li H."/>
            <person name="Wu Z."/>
            <person name="Yao W."/>
            <person name="Zhao P."/>
            <person name="Cao D."/>
            <person name="Yu H."/>
            <person name="Li K."/>
            <person name="Poudel K."/>
            <person name="Zhao D."/>
            <person name="Zhang F."/>
            <person name="Xia X."/>
            <person name="Chen L."/>
            <person name="Wang Q."/>
            <person name="Jing D."/>
            <person name="Cao S."/>
        </authorList>
    </citation>
    <scope>NUCLEOTIDE SEQUENCE [LARGE SCALE GENOMIC DNA]</scope>
    <source>
        <strain evidence="18">cv. Tunisia</strain>
    </source>
</reference>
<organism evidence="18 19">
    <name type="scientific">Punica granatum</name>
    <name type="common">Pomegranate</name>
    <dbReference type="NCBI Taxonomy" id="22663"/>
    <lineage>
        <taxon>Eukaryota</taxon>
        <taxon>Viridiplantae</taxon>
        <taxon>Streptophyta</taxon>
        <taxon>Embryophyta</taxon>
        <taxon>Tracheophyta</taxon>
        <taxon>Spermatophyta</taxon>
        <taxon>Magnoliopsida</taxon>
        <taxon>eudicotyledons</taxon>
        <taxon>Gunneridae</taxon>
        <taxon>Pentapetalae</taxon>
        <taxon>rosids</taxon>
        <taxon>malvids</taxon>
        <taxon>Myrtales</taxon>
        <taxon>Lythraceae</taxon>
        <taxon>Punica</taxon>
    </lineage>
</organism>
<evidence type="ECO:0000256" key="11">
    <source>
        <dbReference type="ARBA" id="ARBA00023204"/>
    </source>
</evidence>
<dbReference type="Proteomes" id="UP000515151">
    <property type="component" value="Chromosome 4"/>
</dbReference>
<dbReference type="GO" id="GO:0005524">
    <property type="term" value="F:ATP binding"/>
    <property type="evidence" value="ECO:0007669"/>
    <property type="project" value="UniProtKB-UniRule"/>
</dbReference>
<dbReference type="FunFam" id="3.40.50.410:FF:000102">
    <property type="entry name" value="ATP-dependent DNA helicase 2 subunit KU80"/>
    <property type="match status" value="1"/>
</dbReference>
<dbReference type="GO" id="GO:0016787">
    <property type="term" value="F:hydrolase activity"/>
    <property type="evidence" value="ECO:0007669"/>
    <property type="project" value="UniProtKB-KW"/>
</dbReference>
<comment type="catalytic activity">
    <reaction evidence="13 15">
        <text>ATP + H2O = ADP + phosphate + H(+)</text>
        <dbReference type="Rhea" id="RHEA:13065"/>
        <dbReference type="ChEBI" id="CHEBI:15377"/>
        <dbReference type="ChEBI" id="CHEBI:15378"/>
        <dbReference type="ChEBI" id="CHEBI:30616"/>
        <dbReference type="ChEBI" id="CHEBI:43474"/>
        <dbReference type="ChEBI" id="CHEBI:456216"/>
        <dbReference type="EC" id="3.6.4.12"/>
    </reaction>
</comment>
<dbReference type="InterPro" id="IPR036494">
    <property type="entry name" value="Ku_C_sf"/>
</dbReference>
<evidence type="ECO:0000256" key="14">
    <source>
        <dbReference type="ARBA" id="ARBA00069041"/>
    </source>
</evidence>
<evidence type="ECO:0000256" key="6">
    <source>
        <dbReference type="ARBA" id="ARBA00022801"/>
    </source>
</evidence>
<dbReference type="GO" id="GO:0006310">
    <property type="term" value="P:DNA recombination"/>
    <property type="evidence" value="ECO:0007669"/>
    <property type="project" value="UniProtKB-KW"/>
</dbReference>
<proteinExistence type="inferred from homology"/>
<dbReference type="GO" id="GO:0006303">
    <property type="term" value="P:double-strand break repair via nonhomologous end joining"/>
    <property type="evidence" value="ECO:0007669"/>
    <property type="project" value="InterPro"/>
</dbReference>
<dbReference type="EC" id="3.6.4.12" evidence="3 15"/>
<evidence type="ECO:0000256" key="2">
    <source>
        <dbReference type="ARBA" id="ARBA00007726"/>
    </source>
</evidence>
<dbReference type="GO" id="GO:0042162">
    <property type="term" value="F:telomeric DNA binding"/>
    <property type="evidence" value="ECO:0007669"/>
    <property type="project" value="InterPro"/>
</dbReference>
<comment type="function">
    <text evidence="15">Single-stranded DNA-dependent ATP-dependent helicase.</text>
</comment>
<evidence type="ECO:0000256" key="7">
    <source>
        <dbReference type="ARBA" id="ARBA00022806"/>
    </source>
</evidence>
<dbReference type="GO" id="GO:0043564">
    <property type="term" value="C:Ku70:Ku80 complex"/>
    <property type="evidence" value="ECO:0007669"/>
    <property type="project" value="InterPro"/>
</dbReference>
<dbReference type="SUPFAM" id="SSF53300">
    <property type="entry name" value="vWA-like"/>
    <property type="match status" value="1"/>
</dbReference>
<dbReference type="SUPFAM" id="SSF100939">
    <property type="entry name" value="SPOC domain-like"/>
    <property type="match status" value="1"/>
</dbReference>
<comment type="similarity">
    <text evidence="2 15">Belongs to the ku80 family.</text>
</comment>
<name>A0A6P8DB04_PUNGR</name>
<dbReference type="InterPro" id="IPR036465">
    <property type="entry name" value="vWFA_dom_sf"/>
</dbReference>
<dbReference type="Gene3D" id="1.10.1600.10">
    <property type="match status" value="1"/>
</dbReference>
<accession>A0A6P8DB04</accession>
<evidence type="ECO:0000259" key="17">
    <source>
        <dbReference type="SMART" id="SM00559"/>
    </source>
</evidence>
<dbReference type="InterPro" id="IPR024193">
    <property type="entry name" value="Ku80"/>
</dbReference>
<dbReference type="CDD" id="cd00873">
    <property type="entry name" value="KU80"/>
    <property type="match status" value="1"/>
</dbReference>
<keyword evidence="7 15" id="KW-0347">Helicase</keyword>
<keyword evidence="6 15" id="KW-0378">Hydrolase</keyword>